<keyword evidence="6" id="KW-1185">Reference proteome</keyword>
<keyword evidence="2" id="KW-0238">DNA-binding</keyword>
<dbReference type="CDD" id="cd01392">
    <property type="entry name" value="HTH_LacI"/>
    <property type="match status" value="1"/>
</dbReference>
<gene>
    <name evidence="5" type="ORF">GCM10010862_24510</name>
</gene>
<dbReference type="CDD" id="cd06267">
    <property type="entry name" value="PBP1_LacI_sugar_binding-like"/>
    <property type="match status" value="1"/>
</dbReference>
<proteinExistence type="predicted"/>
<evidence type="ECO:0000256" key="2">
    <source>
        <dbReference type="ARBA" id="ARBA00023125"/>
    </source>
</evidence>
<accession>A0ABQ5W5P0</accession>
<evidence type="ECO:0000256" key="1">
    <source>
        <dbReference type="ARBA" id="ARBA00023015"/>
    </source>
</evidence>
<evidence type="ECO:0000259" key="4">
    <source>
        <dbReference type="PROSITE" id="PS50932"/>
    </source>
</evidence>
<evidence type="ECO:0000256" key="3">
    <source>
        <dbReference type="ARBA" id="ARBA00023163"/>
    </source>
</evidence>
<feature type="domain" description="HTH lacI-type" evidence="4">
    <location>
        <begin position="12"/>
        <end position="70"/>
    </location>
</feature>
<dbReference type="PROSITE" id="PS50932">
    <property type="entry name" value="HTH_LACI_2"/>
    <property type="match status" value="1"/>
</dbReference>
<dbReference type="EMBL" id="BSNS01000011">
    <property type="protein sequence ID" value="GLQ55192.1"/>
    <property type="molecule type" value="Genomic_DNA"/>
</dbReference>
<name>A0ABQ5W5P0_9HYPH</name>
<keyword evidence="1" id="KW-0805">Transcription regulation</keyword>
<keyword evidence="3" id="KW-0804">Transcription</keyword>
<dbReference type="Gene3D" id="3.40.50.2300">
    <property type="match status" value="2"/>
</dbReference>
<dbReference type="Proteomes" id="UP001156691">
    <property type="component" value="Unassembled WGS sequence"/>
</dbReference>
<dbReference type="PANTHER" id="PTHR30146">
    <property type="entry name" value="LACI-RELATED TRANSCRIPTIONAL REPRESSOR"/>
    <property type="match status" value="1"/>
</dbReference>
<dbReference type="InterPro" id="IPR000843">
    <property type="entry name" value="HTH_LacI"/>
</dbReference>
<reference evidence="6" key="1">
    <citation type="journal article" date="2019" name="Int. J. Syst. Evol. Microbiol.">
        <title>The Global Catalogue of Microorganisms (GCM) 10K type strain sequencing project: providing services to taxonomists for standard genome sequencing and annotation.</title>
        <authorList>
            <consortium name="The Broad Institute Genomics Platform"/>
            <consortium name="The Broad Institute Genome Sequencing Center for Infectious Disease"/>
            <person name="Wu L."/>
            <person name="Ma J."/>
        </authorList>
    </citation>
    <scope>NUCLEOTIDE SEQUENCE [LARGE SCALE GENOMIC DNA]</scope>
    <source>
        <strain evidence="6">NBRC 112416</strain>
    </source>
</reference>
<dbReference type="InterPro" id="IPR028082">
    <property type="entry name" value="Peripla_BP_I"/>
</dbReference>
<dbReference type="SUPFAM" id="SSF47413">
    <property type="entry name" value="lambda repressor-like DNA-binding domains"/>
    <property type="match status" value="1"/>
</dbReference>
<dbReference type="RefSeq" id="WP_284340617.1">
    <property type="nucleotide sequence ID" value="NZ_BSNS01000011.1"/>
</dbReference>
<dbReference type="PANTHER" id="PTHR30146:SF109">
    <property type="entry name" value="HTH-TYPE TRANSCRIPTIONAL REGULATOR GALS"/>
    <property type="match status" value="1"/>
</dbReference>
<comment type="caution">
    <text evidence="5">The sequence shown here is derived from an EMBL/GenBank/DDBJ whole genome shotgun (WGS) entry which is preliminary data.</text>
</comment>
<sequence>MADIETTSERAPTMADVARAAGVSTAAVSYFLSGRTDLLKRVGPEARERISEAIASLGYVQNKTARHLRRQRTERICVLLPQLGIPFADKMAQDIYRAAQKRGYTTVVTTGKSAGTWRRVLQEVEAGLADGVIADAEPFSEEVIRELFAPLIRANRPCLVLHPTARIEDVSVVAHDRVGALRQALQHVVDQGHRHIAYVANPSDPTPSARVDLVRAFAAEHADRLDPPTILGGGHSRSTGVEVARDILALTPRPTLVLVESDFSAVAMVHEFQRAGLAVPGDIAVIGCGNAEEGAFSNPRLTTIGPFNVSLTEETDHLIDMIERRPNAAPRRFLVPWRLYLRESG</sequence>
<dbReference type="SMART" id="SM00354">
    <property type="entry name" value="HTH_LACI"/>
    <property type="match status" value="1"/>
</dbReference>
<dbReference type="InterPro" id="IPR046335">
    <property type="entry name" value="LacI/GalR-like_sensor"/>
</dbReference>
<dbReference type="PROSITE" id="PS00356">
    <property type="entry name" value="HTH_LACI_1"/>
    <property type="match status" value="1"/>
</dbReference>
<organism evidence="5 6">
    <name type="scientific">Devosia nitrariae</name>
    <dbReference type="NCBI Taxonomy" id="2071872"/>
    <lineage>
        <taxon>Bacteria</taxon>
        <taxon>Pseudomonadati</taxon>
        <taxon>Pseudomonadota</taxon>
        <taxon>Alphaproteobacteria</taxon>
        <taxon>Hyphomicrobiales</taxon>
        <taxon>Devosiaceae</taxon>
        <taxon>Devosia</taxon>
    </lineage>
</organism>
<evidence type="ECO:0000313" key="5">
    <source>
        <dbReference type="EMBL" id="GLQ55192.1"/>
    </source>
</evidence>
<dbReference type="SUPFAM" id="SSF53822">
    <property type="entry name" value="Periplasmic binding protein-like I"/>
    <property type="match status" value="1"/>
</dbReference>
<dbReference type="Pfam" id="PF13377">
    <property type="entry name" value="Peripla_BP_3"/>
    <property type="match status" value="1"/>
</dbReference>
<dbReference type="Pfam" id="PF00356">
    <property type="entry name" value="LacI"/>
    <property type="match status" value="1"/>
</dbReference>
<protein>
    <submittedName>
        <fullName evidence="5">LacI family transcriptional regulator</fullName>
    </submittedName>
</protein>
<evidence type="ECO:0000313" key="6">
    <source>
        <dbReference type="Proteomes" id="UP001156691"/>
    </source>
</evidence>
<dbReference type="InterPro" id="IPR010982">
    <property type="entry name" value="Lambda_DNA-bd_dom_sf"/>
</dbReference>
<dbReference type="Gene3D" id="1.10.260.40">
    <property type="entry name" value="lambda repressor-like DNA-binding domains"/>
    <property type="match status" value="1"/>
</dbReference>